<protein>
    <submittedName>
        <fullName evidence="1">Uncharacterized protein</fullName>
    </submittedName>
</protein>
<organism evidence="1 2">
    <name type="scientific">Chelatococcus reniformis</name>
    <dbReference type="NCBI Taxonomy" id="1494448"/>
    <lineage>
        <taxon>Bacteria</taxon>
        <taxon>Pseudomonadati</taxon>
        <taxon>Pseudomonadota</taxon>
        <taxon>Alphaproteobacteria</taxon>
        <taxon>Hyphomicrobiales</taxon>
        <taxon>Chelatococcaceae</taxon>
        <taxon>Chelatococcus</taxon>
    </lineage>
</organism>
<proteinExistence type="predicted"/>
<dbReference type="EMBL" id="BMGG01000014">
    <property type="protein sequence ID" value="GGC93251.1"/>
    <property type="molecule type" value="Genomic_DNA"/>
</dbReference>
<gene>
    <name evidence="1" type="ORF">GCM10010994_58840</name>
</gene>
<keyword evidence="2" id="KW-1185">Reference proteome</keyword>
<reference evidence="1" key="1">
    <citation type="journal article" date="2014" name="Int. J. Syst. Evol. Microbiol.">
        <title>Complete genome sequence of Corynebacterium casei LMG S-19264T (=DSM 44701T), isolated from a smear-ripened cheese.</title>
        <authorList>
            <consortium name="US DOE Joint Genome Institute (JGI-PGF)"/>
            <person name="Walter F."/>
            <person name="Albersmeier A."/>
            <person name="Kalinowski J."/>
            <person name="Ruckert C."/>
        </authorList>
    </citation>
    <scope>NUCLEOTIDE SEQUENCE</scope>
    <source>
        <strain evidence="1">CGMCC 1.12919</strain>
    </source>
</reference>
<evidence type="ECO:0000313" key="2">
    <source>
        <dbReference type="Proteomes" id="UP000637002"/>
    </source>
</evidence>
<dbReference type="Proteomes" id="UP000637002">
    <property type="component" value="Unassembled WGS sequence"/>
</dbReference>
<accession>A0A916UZ22</accession>
<name>A0A916UZ22_9HYPH</name>
<sequence>MSDSEQSQAELGTWFVMRGDSFATGGLVALRLHLVEPSAEQERSAPATERSLALFLPRERAAAIARSILSATADLPAAGPRAH</sequence>
<evidence type="ECO:0000313" key="1">
    <source>
        <dbReference type="EMBL" id="GGC93251.1"/>
    </source>
</evidence>
<reference evidence="1" key="2">
    <citation type="submission" date="2020-09" db="EMBL/GenBank/DDBJ databases">
        <authorList>
            <person name="Sun Q."/>
            <person name="Zhou Y."/>
        </authorList>
    </citation>
    <scope>NUCLEOTIDE SEQUENCE</scope>
    <source>
        <strain evidence="1">CGMCC 1.12919</strain>
    </source>
</reference>
<dbReference type="AlphaFoldDB" id="A0A916UZ22"/>
<comment type="caution">
    <text evidence="1">The sequence shown here is derived from an EMBL/GenBank/DDBJ whole genome shotgun (WGS) entry which is preliminary data.</text>
</comment>